<dbReference type="Pfam" id="PF02518">
    <property type="entry name" value="HATPase_c"/>
    <property type="match status" value="1"/>
</dbReference>
<dbReference type="GO" id="GO:0000155">
    <property type="term" value="F:phosphorelay sensor kinase activity"/>
    <property type="evidence" value="ECO:0007669"/>
    <property type="project" value="InterPro"/>
</dbReference>
<evidence type="ECO:0000256" key="10">
    <source>
        <dbReference type="ARBA" id="ARBA00023012"/>
    </source>
</evidence>
<feature type="transmembrane region" description="Helical" evidence="13">
    <location>
        <begin position="169"/>
        <end position="191"/>
    </location>
</feature>
<dbReference type="SUPFAM" id="SSF55874">
    <property type="entry name" value="ATPase domain of HSP90 chaperone/DNA topoisomerase II/histidine kinase"/>
    <property type="match status" value="1"/>
</dbReference>
<evidence type="ECO:0000256" key="12">
    <source>
        <dbReference type="SAM" id="MobiDB-lite"/>
    </source>
</evidence>
<dbReference type="Pfam" id="PF00512">
    <property type="entry name" value="HisKA"/>
    <property type="match status" value="1"/>
</dbReference>
<evidence type="ECO:0000256" key="1">
    <source>
        <dbReference type="ARBA" id="ARBA00000085"/>
    </source>
</evidence>
<dbReference type="FunFam" id="3.30.565.10:FF:000006">
    <property type="entry name" value="Sensor histidine kinase WalK"/>
    <property type="match status" value="1"/>
</dbReference>
<dbReference type="CDD" id="cd00082">
    <property type="entry name" value="HisKA"/>
    <property type="match status" value="1"/>
</dbReference>
<dbReference type="InterPro" id="IPR004358">
    <property type="entry name" value="Sig_transdc_His_kin-like_C"/>
</dbReference>
<gene>
    <name evidence="16" type="ORF">AFE02nite_18080</name>
</gene>
<dbReference type="RefSeq" id="WP_034247794.1">
    <property type="nucleotide sequence ID" value="NZ_BJYK01000005.1"/>
</dbReference>
<dbReference type="SMART" id="SM00304">
    <property type="entry name" value="HAMP"/>
    <property type="match status" value="1"/>
</dbReference>
<evidence type="ECO:0000259" key="14">
    <source>
        <dbReference type="PROSITE" id="PS50109"/>
    </source>
</evidence>
<comment type="catalytic activity">
    <reaction evidence="1">
        <text>ATP + protein L-histidine = ADP + protein N-phospho-L-histidine.</text>
        <dbReference type="EC" id="2.7.13.3"/>
    </reaction>
</comment>
<dbReference type="SUPFAM" id="SSF47384">
    <property type="entry name" value="Homodimeric domain of signal transducing histidine kinase"/>
    <property type="match status" value="1"/>
</dbReference>
<reference evidence="16 17" key="1">
    <citation type="submission" date="2019-07" db="EMBL/GenBank/DDBJ databases">
        <title>Whole genome shotgun sequence of Actinotalea fermentans NBRC 105374.</title>
        <authorList>
            <person name="Hosoyama A."/>
            <person name="Uohara A."/>
            <person name="Ohji S."/>
            <person name="Ichikawa N."/>
        </authorList>
    </citation>
    <scope>NUCLEOTIDE SEQUENCE [LARGE SCALE GENOMIC DNA]</scope>
    <source>
        <strain evidence="16 17">NBRC 105374</strain>
    </source>
</reference>
<dbReference type="EC" id="2.7.13.3" evidence="4"/>
<dbReference type="SMART" id="SM00388">
    <property type="entry name" value="HisKA"/>
    <property type="match status" value="1"/>
</dbReference>
<comment type="cofactor">
    <cofactor evidence="2">
        <name>a divalent metal cation</name>
        <dbReference type="ChEBI" id="CHEBI:60240"/>
    </cofactor>
</comment>
<evidence type="ECO:0000256" key="13">
    <source>
        <dbReference type="SAM" id="Phobius"/>
    </source>
</evidence>
<dbReference type="Proteomes" id="UP000321484">
    <property type="component" value="Unassembled WGS sequence"/>
</dbReference>
<dbReference type="InterPro" id="IPR005467">
    <property type="entry name" value="His_kinase_dom"/>
</dbReference>
<dbReference type="PROSITE" id="PS50885">
    <property type="entry name" value="HAMP"/>
    <property type="match status" value="1"/>
</dbReference>
<dbReference type="PROSITE" id="PS50109">
    <property type="entry name" value="HIS_KIN"/>
    <property type="match status" value="1"/>
</dbReference>
<dbReference type="Gene3D" id="3.30.565.10">
    <property type="entry name" value="Histidine kinase-like ATPase, C-terminal domain"/>
    <property type="match status" value="1"/>
</dbReference>
<dbReference type="PANTHER" id="PTHR45436">
    <property type="entry name" value="SENSOR HISTIDINE KINASE YKOH"/>
    <property type="match status" value="1"/>
</dbReference>
<protein>
    <recommendedName>
        <fullName evidence="4">histidine kinase</fullName>
        <ecNumber evidence="4">2.7.13.3</ecNumber>
    </recommendedName>
</protein>
<dbReference type="InterPro" id="IPR003661">
    <property type="entry name" value="HisK_dim/P_dom"/>
</dbReference>
<dbReference type="PRINTS" id="PR00344">
    <property type="entry name" value="BCTRLSENSOR"/>
</dbReference>
<dbReference type="FunFam" id="1.10.287.130:FF:000001">
    <property type="entry name" value="Two-component sensor histidine kinase"/>
    <property type="match status" value="1"/>
</dbReference>
<name>A0A511YXY5_9CELL</name>
<dbReference type="Gene3D" id="1.10.287.130">
    <property type="match status" value="1"/>
</dbReference>
<evidence type="ECO:0000256" key="4">
    <source>
        <dbReference type="ARBA" id="ARBA00012438"/>
    </source>
</evidence>
<keyword evidence="5" id="KW-0597">Phosphoprotein</keyword>
<dbReference type="Gene3D" id="6.10.340.10">
    <property type="match status" value="1"/>
</dbReference>
<dbReference type="OrthoDB" id="9786919at2"/>
<keyword evidence="6" id="KW-0808">Transferase</keyword>
<evidence type="ECO:0000256" key="5">
    <source>
        <dbReference type="ARBA" id="ARBA00022553"/>
    </source>
</evidence>
<dbReference type="PANTHER" id="PTHR45436:SF5">
    <property type="entry name" value="SENSOR HISTIDINE KINASE TRCS"/>
    <property type="match status" value="1"/>
</dbReference>
<evidence type="ECO:0000256" key="6">
    <source>
        <dbReference type="ARBA" id="ARBA00022679"/>
    </source>
</evidence>
<comment type="subcellular location">
    <subcellularLocation>
        <location evidence="3">Cell membrane</location>
    </subcellularLocation>
</comment>
<evidence type="ECO:0000256" key="9">
    <source>
        <dbReference type="ARBA" id="ARBA00022989"/>
    </source>
</evidence>
<evidence type="ECO:0000313" key="17">
    <source>
        <dbReference type="Proteomes" id="UP000321484"/>
    </source>
</evidence>
<keyword evidence="9 13" id="KW-1133">Transmembrane helix</keyword>
<feature type="transmembrane region" description="Helical" evidence="13">
    <location>
        <begin position="21"/>
        <end position="44"/>
    </location>
</feature>
<dbReference type="InterPro" id="IPR036890">
    <property type="entry name" value="HATPase_C_sf"/>
</dbReference>
<dbReference type="EMBL" id="BJYK01000005">
    <property type="protein sequence ID" value="GEN80074.1"/>
    <property type="molecule type" value="Genomic_DNA"/>
</dbReference>
<keyword evidence="7 13" id="KW-0812">Transmembrane</keyword>
<dbReference type="InterPro" id="IPR050428">
    <property type="entry name" value="TCS_sensor_his_kinase"/>
</dbReference>
<dbReference type="InterPro" id="IPR036097">
    <property type="entry name" value="HisK_dim/P_sf"/>
</dbReference>
<dbReference type="GO" id="GO:0005509">
    <property type="term" value="F:calcium ion binding"/>
    <property type="evidence" value="ECO:0007669"/>
    <property type="project" value="UniProtKB-ARBA"/>
</dbReference>
<feature type="region of interest" description="Disordered" evidence="12">
    <location>
        <begin position="401"/>
        <end position="424"/>
    </location>
</feature>
<evidence type="ECO:0000313" key="16">
    <source>
        <dbReference type="EMBL" id="GEN80074.1"/>
    </source>
</evidence>
<dbReference type="CDD" id="cd00075">
    <property type="entry name" value="HATPase"/>
    <property type="match status" value="1"/>
</dbReference>
<keyword evidence="11 13" id="KW-0472">Membrane</keyword>
<evidence type="ECO:0000256" key="2">
    <source>
        <dbReference type="ARBA" id="ARBA00001968"/>
    </source>
</evidence>
<comment type="caution">
    <text evidence="16">The sequence shown here is derived from an EMBL/GenBank/DDBJ whole genome shotgun (WGS) entry which is preliminary data.</text>
</comment>
<evidence type="ECO:0000256" key="7">
    <source>
        <dbReference type="ARBA" id="ARBA00022692"/>
    </source>
</evidence>
<feature type="domain" description="HAMP" evidence="15">
    <location>
        <begin position="192"/>
        <end position="254"/>
    </location>
</feature>
<keyword evidence="17" id="KW-1185">Reference proteome</keyword>
<dbReference type="SMART" id="SM00387">
    <property type="entry name" value="HATPase_c"/>
    <property type="match status" value="1"/>
</dbReference>
<evidence type="ECO:0000256" key="3">
    <source>
        <dbReference type="ARBA" id="ARBA00004236"/>
    </source>
</evidence>
<feature type="compositionally biased region" description="Low complexity" evidence="12">
    <location>
        <begin position="401"/>
        <end position="410"/>
    </location>
</feature>
<evidence type="ECO:0000259" key="15">
    <source>
        <dbReference type="PROSITE" id="PS50885"/>
    </source>
</evidence>
<dbReference type="InterPro" id="IPR003660">
    <property type="entry name" value="HAMP_dom"/>
</dbReference>
<keyword evidence="8 16" id="KW-0418">Kinase</keyword>
<feature type="domain" description="Histidine kinase" evidence="14">
    <location>
        <begin position="269"/>
        <end position="491"/>
    </location>
</feature>
<dbReference type="GO" id="GO:0005886">
    <property type="term" value="C:plasma membrane"/>
    <property type="evidence" value="ECO:0007669"/>
    <property type="project" value="UniProtKB-SubCell"/>
</dbReference>
<sequence length="504" mass="51976">MSANQPQQAQPRARWSLRQRLVALVLALLATVATVIGVASTLALRSSLVDRLDAEVSAAADRSLSYFTRWPLPGGNRGVDIPGQAAGTVTLATDGSVGVAWHITDTGGRAALDDEQRDVLLDLPLDGAVHTARLGSLGEYRVTAVAGDGVVTVAGLSLTEVAATTQQHIATTAAVTLAGLLIVGLAGTWLVRRELRPLERVAGTAARVAATPMARGAVVLADRVPEADTDPGTEVGRVGAALNQLLSHVEDALAARHRSETQVRQFVADASHELRTPLASIRGYAELVRRLDRGPEDVPPDVVRAMDRVESEARRMTSLVEDLLLLARLDAGRPISRGPVDLASLAADLVADAHVAGPDHAWRLEVPETADDVVVTGDDGALRQVLANLLSNARLHTPAGTTVTTSVTSSGSGGSGSVTIAVRDDGPGIDPELVGRLFDRFARGDAARSPGTGTGLGLSIAKAVVDAHGGTIAADGTPGATTITVTLPVAGPAPRPPDEGDPTA</sequence>
<organism evidence="16 17">
    <name type="scientific">Actinotalea fermentans</name>
    <dbReference type="NCBI Taxonomy" id="43671"/>
    <lineage>
        <taxon>Bacteria</taxon>
        <taxon>Bacillati</taxon>
        <taxon>Actinomycetota</taxon>
        <taxon>Actinomycetes</taxon>
        <taxon>Micrococcales</taxon>
        <taxon>Cellulomonadaceae</taxon>
        <taxon>Actinotalea</taxon>
    </lineage>
</organism>
<accession>A0A511YXY5</accession>
<evidence type="ECO:0000256" key="8">
    <source>
        <dbReference type="ARBA" id="ARBA00022777"/>
    </source>
</evidence>
<evidence type="ECO:0000256" key="11">
    <source>
        <dbReference type="ARBA" id="ARBA00023136"/>
    </source>
</evidence>
<proteinExistence type="predicted"/>
<dbReference type="AlphaFoldDB" id="A0A511YXY5"/>
<dbReference type="InterPro" id="IPR003594">
    <property type="entry name" value="HATPase_dom"/>
</dbReference>
<keyword evidence="10" id="KW-0902">Two-component regulatory system</keyword>